<accession>A0ACC0S904</accession>
<reference evidence="1 2" key="1">
    <citation type="journal article" date="2006" name="Science">
        <title>The genome of black cottonwood, Populus trichocarpa (Torr. &amp; Gray).</title>
        <authorList>
            <person name="Tuskan G.A."/>
            <person name="Difazio S."/>
            <person name="Jansson S."/>
            <person name="Bohlmann J."/>
            <person name="Grigoriev I."/>
            <person name="Hellsten U."/>
            <person name="Putnam N."/>
            <person name="Ralph S."/>
            <person name="Rombauts S."/>
            <person name="Salamov A."/>
            <person name="Schein J."/>
            <person name="Sterck L."/>
            <person name="Aerts A."/>
            <person name="Bhalerao R.R."/>
            <person name="Bhalerao R.P."/>
            <person name="Blaudez D."/>
            <person name="Boerjan W."/>
            <person name="Brun A."/>
            <person name="Brunner A."/>
            <person name="Busov V."/>
            <person name="Campbell M."/>
            <person name="Carlson J."/>
            <person name="Chalot M."/>
            <person name="Chapman J."/>
            <person name="Chen G.L."/>
            <person name="Cooper D."/>
            <person name="Coutinho P.M."/>
            <person name="Couturier J."/>
            <person name="Covert S."/>
            <person name="Cronk Q."/>
            <person name="Cunningham R."/>
            <person name="Davis J."/>
            <person name="Degroeve S."/>
            <person name="Dejardin A."/>
            <person name="Depamphilis C."/>
            <person name="Detter J."/>
            <person name="Dirks B."/>
            <person name="Dubchak I."/>
            <person name="Duplessis S."/>
            <person name="Ehlting J."/>
            <person name="Ellis B."/>
            <person name="Gendler K."/>
            <person name="Goodstein D."/>
            <person name="Gribskov M."/>
            <person name="Grimwood J."/>
            <person name="Groover A."/>
            <person name="Gunter L."/>
            <person name="Hamberger B."/>
            <person name="Heinze B."/>
            <person name="Helariutta Y."/>
            <person name="Henrissat B."/>
            <person name="Holligan D."/>
            <person name="Holt R."/>
            <person name="Huang W."/>
            <person name="Islam-Faridi N."/>
            <person name="Jones S."/>
            <person name="Jones-Rhoades M."/>
            <person name="Jorgensen R."/>
            <person name="Joshi C."/>
            <person name="Kangasjarvi J."/>
            <person name="Karlsson J."/>
            <person name="Kelleher C."/>
            <person name="Kirkpatrick R."/>
            <person name="Kirst M."/>
            <person name="Kohler A."/>
            <person name="Kalluri U."/>
            <person name="Larimer F."/>
            <person name="Leebens-Mack J."/>
            <person name="Leple J.C."/>
            <person name="Locascio P."/>
            <person name="Lou Y."/>
            <person name="Lucas S."/>
            <person name="Martin F."/>
            <person name="Montanini B."/>
            <person name="Napoli C."/>
            <person name="Nelson D.R."/>
            <person name="Nelson C."/>
            <person name="Nieminen K."/>
            <person name="Nilsson O."/>
            <person name="Pereda V."/>
            <person name="Peter G."/>
            <person name="Philippe R."/>
            <person name="Pilate G."/>
            <person name="Poliakov A."/>
            <person name="Razumovskaya J."/>
            <person name="Richardson P."/>
            <person name="Rinaldi C."/>
            <person name="Ritland K."/>
            <person name="Rouze P."/>
            <person name="Ryaboy D."/>
            <person name="Schmutz J."/>
            <person name="Schrader J."/>
            <person name="Segerman B."/>
            <person name="Shin H."/>
            <person name="Siddiqui A."/>
            <person name="Sterky F."/>
            <person name="Terry A."/>
            <person name="Tsai C.J."/>
            <person name="Uberbacher E."/>
            <person name="Unneberg P."/>
            <person name="Vahala J."/>
            <person name="Wall K."/>
            <person name="Wessler S."/>
            <person name="Yang G."/>
            <person name="Yin T."/>
            <person name="Douglas C."/>
            <person name="Marra M."/>
            <person name="Sandberg G."/>
            <person name="Van de Peer Y."/>
            <person name="Rokhsar D."/>
        </authorList>
    </citation>
    <scope>NUCLEOTIDE SEQUENCE [LARGE SCALE GENOMIC DNA]</scope>
    <source>
        <strain evidence="2">cv. Nisqually</strain>
    </source>
</reference>
<gene>
    <name evidence="1" type="ORF">POPTR_011G093901v4</name>
</gene>
<evidence type="ECO:0000313" key="1">
    <source>
        <dbReference type="EMBL" id="KAI9385652.1"/>
    </source>
</evidence>
<dbReference type="EMBL" id="CM009300">
    <property type="protein sequence ID" value="KAI9385652.1"/>
    <property type="molecule type" value="Genomic_DNA"/>
</dbReference>
<name>A0ACC0S904_POPTR</name>
<comment type="caution">
    <text evidence="1">The sequence shown here is derived from an EMBL/GenBank/DDBJ whole genome shotgun (WGS) entry which is preliminary data.</text>
</comment>
<dbReference type="Proteomes" id="UP000006729">
    <property type="component" value="Chromosome 11"/>
</dbReference>
<proteinExistence type="predicted"/>
<organism evidence="1 2">
    <name type="scientific">Populus trichocarpa</name>
    <name type="common">Western balsam poplar</name>
    <name type="synonym">Populus balsamifera subsp. trichocarpa</name>
    <dbReference type="NCBI Taxonomy" id="3694"/>
    <lineage>
        <taxon>Eukaryota</taxon>
        <taxon>Viridiplantae</taxon>
        <taxon>Streptophyta</taxon>
        <taxon>Embryophyta</taxon>
        <taxon>Tracheophyta</taxon>
        <taxon>Spermatophyta</taxon>
        <taxon>Magnoliopsida</taxon>
        <taxon>eudicotyledons</taxon>
        <taxon>Gunneridae</taxon>
        <taxon>Pentapetalae</taxon>
        <taxon>rosids</taxon>
        <taxon>fabids</taxon>
        <taxon>Malpighiales</taxon>
        <taxon>Salicaceae</taxon>
        <taxon>Saliceae</taxon>
        <taxon>Populus</taxon>
    </lineage>
</organism>
<keyword evidence="2" id="KW-1185">Reference proteome</keyword>
<sequence length="112" mass="12206">MSVINGAISATKTADCFSYGECFTATIPLHAVTKLDVAPQAILWLIKAREKRWTKKEKKGEGKPEGNDRGKNKGGERAAPALPTPSLAHHLLRPAATAILHHNRTSTAQRKR</sequence>
<evidence type="ECO:0000313" key="2">
    <source>
        <dbReference type="Proteomes" id="UP000006729"/>
    </source>
</evidence>
<protein>
    <submittedName>
        <fullName evidence="1">Uncharacterized protein</fullName>
    </submittedName>
</protein>